<dbReference type="HOGENOM" id="CLU_113618_0_0_4"/>
<dbReference type="eggNOG" id="ENOG50301ES">
    <property type="taxonomic scope" value="Bacteria"/>
</dbReference>
<proteinExistence type="predicted"/>
<keyword evidence="1" id="KW-0732">Signal</keyword>
<dbReference type="KEGG" id="rge:RGE_39580"/>
<feature type="chain" id="PRO_5003629350" description="DUF3299 domain-containing protein" evidence="1">
    <location>
        <begin position="28"/>
        <end position="151"/>
    </location>
</feature>
<sequence length="151" mass="16772">MLNAAGTRRRLFLLSAALLPFAPAARADELLTFDGLYESVGVLGIRYSERARALRGQAVRMRGFMAPPLKPESRFFVLTRAPVSVCPFCASDAEWPVDIVVVYLRETLAPVDFNRRVEATGRLEIGSWTDPHTGFVSQVRLVDAQVHEVGR</sequence>
<dbReference type="AlphaFoldDB" id="I0HWA7"/>
<accession>I0HWA7</accession>
<organism evidence="2 3">
    <name type="scientific">Rubrivivax gelatinosus (strain NBRC 100245 / IL144)</name>
    <dbReference type="NCBI Taxonomy" id="983917"/>
    <lineage>
        <taxon>Bacteria</taxon>
        <taxon>Pseudomonadati</taxon>
        <taxon>Pseudomonadota</taxon>
        <taxon>Betaproteobacteria</taxon>
        <taxon>Burkholderiales</taxon>
        <taxon>Sphaerotilaceae</taxon>
        <taxon>Rubrivivax</taxon>
    </lineage>
</organism>
<keyword evidence="3" id="KW-1185">Reference proteome</keyword>
<name>I0HWA7_RUBGI</name>
<evidence type="ECO:0000313" key="3">
    <source>
        <dbReference type="Proteomes" id="UP000007883"/>
    </source>
</evidence>
<dbReference type="STRING" id="983917.RGE_39580"/>
<dbReference type="EMBL" id="AP012320">
    <property type="protein sequence ID" value="BAL97294.1"/>
    <property type="molecule type" value="Genomic_DNA"/>
</dbReference>
<evidence type="ECO:0008006" key="4">
    <source>
        <dbReference type="Google" id="ProtNLM"/>
    </source>
</evidence>
<protein>
    <recommendedName>
        <fullName evidence="4">DUF3299 domain-containing protein</fullName>
    </recommendedName>
</protein>
<dbReference type="PATRIC" id="fig|983917.3.peg.3860"/>
<reference evidence="2 3" key="1">
    <citation type="journal article" date="2012" name="J. Bacteriol.">
        <title>Complete genome sequence of phototrophic betaproteobacterium Rubrivivax gelatinosus IL144.</title>
        <authorList>
            <person name="Nagashima S."/>
            <person name="Kamimura A."/>
            <person name="Shimizu T."/>
            <person name="Nakamura-isaki S."/>
            <person name="Aono E."/>
            <person name="Sakamoto K."/>
            <person name="Ichikawa N."/>
            <person name="Nakazawa H."/>
            <person name="Sekine M."/>
            <person name="Yamazaki S."/>
            <person name="Fujita N."/>
            <person name="Shimada K."/>
            <person name="Hanada S."/>
            <person name="Nagashima K.V.P."/>
        </authorList>
    </citation>
    <scope>NUCLEOTIDE SEQUENCE [LARGE SCALE GENOMIC DNA]</scope>
    <source>
        <strain evidence="3">NBRC 100245 / IL144</strain>
    </source>
</reference>
<gene>
    <name evidence="2" type="ordered locus">RGE_39580</name>
</gene>
<evidence type="ECO:0000313" key="2">
    <source>
        <dbReference type="EMBL" id="BAL97294.1"/>
    </source>
</evidence>
<feature type="signal peptide" evidence="1">
    <location>
        <begin position="1"/>
        <end position="27"/>
    </location>
</feature>
<dbReference type="Proteomes" id="UP000007883">
    <property type="component" value="Chromosome"/>
</dbReference>
<evidence type="ECO:0000256" key="1">
    <source>
        <dbReference type="SAM" id="SignalP"/>
    </source>
</evidence>